<dbReference type="InterPro" id="IPR023171">
    <property type="entry name" value="Na/H_antiporter_dom_sf"/>
</dbReference>
<comment type="subcellular location">
    <subcellularLocation>
        <location evidence="1">Cell inner membrane</location>
        <topology evidence="1">Multi-pass membrane protein</topology>
    </subcellularLocation>
</comment>
<evidence type="ECO:0000256" key="4">
    <source>
        <dbReference type="ARBA" id="ARBA00022989"/>
    </source>
</evidence>
<sequence>MAGRQPTTDLTWLGSNRPLARSIGRPMVRFLDIEASGGILLMVATLVALVWANSPWSGSYYDFWHTEVHLAFGDVVSLDQDGHSLTLVGFVNDVLMAVFFFVVGLEIKREMVTGELRRPRAAMLPVAAALGGMVVPALIFLAFNRSGAASTGWGIPMATDIAFAVGVVSLLGRRVPTSLKVFLLSLAIVDDIGAILVIAVFYTSDLAMDWLFLGVATTVAVATLTRLKVWYTPFYILLGSVLWYAMFRSGVHTTIAGVAMGLLAPARPLLDRAVMPPIEFDQLDAEDLRDAKFRLNESVSVASRMEHRLHPVTGFVIIPVFALANAGVDISWESLSNAMTSGITLGVAFG</sequence>
<dbReference type="GO" id="GO:0015385">
    <property type="term" value="F:sodium:proton antiporter activity"/>
    <property type="evidence" value="ECO:0007669"/>
    <property type="project" value="TreeGrafter"/>
</dbReference>
<dbReference type="NCBIfam" id="TIGR00773">
    <property type="entry name" value="NhaA"/>
    <property type="match status" value="1"/>
</dbReference>
<keyword evidence="3 6" id="KW-0812">Transmembrane</keyword>
<feature type="transmembrane region" description="Helical" evidence="6">
    <location>
        <begin position="84"/>
        <end position="103"/>
    </location>
</feature>
<keyword evidence="4 6" id="KW-1133">Transmembrane helix</keyword>
<keyword evidence="2" id="KW-1003">Cell membrane</keyword>
<dbReference type="InterPro" id="IPR004670">
    <property type="entry name" value="NhaA"/>
</dbReference>
<dbReference type="EMBL" id="UINC01030331">
    <property type="protein sequence ID" value="SVB14553.1"/>
    <property type="molecule type" value="Genomic_DNA"/>
</dbReference>
<evidence type="ECO:0008006" key="8">
    <source>
        <dbReference type="Google" id="ProtNLM"/>
    </source>
</evidence>
<evidence type="ECO:0000256" key="2">
    <source>
        <dbReference type="ARBA" id="ARBA00022475"/>
    </source>
</evidence>
<dbReference type="HAMAP" id="MF_01844">
    <property type="entry name" value="NhaA"/>
    <property type="match status" value="1"/>
</dbReference>
<feature type="transmembrane region" description="Helical" evidence="6">
    <location>
        <begin position="181"/>
        <end position="204"/>
    </location>
</feature>
<dbReference type="GO" id="GO:0005886">
    <property type="term" value="C:plasma membrane"/>
    <property type="evidence" value="ECO:0007669"/>
    <property type="project" value="UniProtKB-SubCell"/>
</dbReference>
<organism evidence="7">
    <name type="scientific">marine metagenome</name>
    <dbReference type="NCBI Taxonomy" id="408172"/>
    <lineage>
        <taxon>unclassified sequences</taxon>
        <taxon>metagenomes</taxon>
        <taxon>ecological metagenomes</taxon>
    </lineage>
</organism>
<keyword evidence="5 6" id="KW-0472">Membrane</keyword>
<feature type="transmembrane region" description="Helical" evidence="6">
    <location>
        <begin position="124"/>
        <end position="143"/>
    </location>
</feature>
<evidence type="ECO:0000256" key="3">
    <source>
        <dbReference type="ARBA" id="ARBA00022692"/>
    </source>
</evidence>
<feature type="non-terminal residue" evidence="7">
    <location>
        <position position="350"/>
    </location>
</feature>
<reference evidence="7" key="1">
    <citation type="submission" date="2018-05" db="EMBL/GenBank/DDBJ databases">
        <authorList>
            <person name="Lanie J.A."/>
            <person name="Ng W.-L."/>
            <person name="Kazmierczak K.M."/>
            <person name="Andrzejewski T.M."/>
            <person name="Davidsen T.M."/>
            <person name="Wayne K.J."/>
            <person name="Tettelin H."/>
            <person name="Glass J.I."/>
            <person name="Rusch D."/>
            <person name="Podicherti R."/>
            <person name="Tsui H.-C.T."/>
            <person name="Winkler M.E."/>
        </authorList>
    </citation>
    <scope>NUCLEOTIDE SEQUENCE</scope>
</reference>
<dbReference type="PANTHER" id="PTHR30341:SF0">
    <property type="entry name" value="NA(+)_H(+) ANTIPORTER NHAA"/>
    <property type="match status" value="1"/>
</dbReference>
<gene>
    <name evidence="7" type="ORF">METZ01_LOCUS167407</name>
</gene>
<evidence type="ECO:0000256" key="1">
    <source>
        <dbReference type="ARBA" id="ARBA00004429"/>
    </source>
</evidence>
<evidence type="ECO:0000256" key="5">
    <source>
        <dbReference type="ARBA" id="ARBA00023136"/>
    </source>
</evidence>
<dbReference type="Pfam" id="PF06965">
    <property type="entry name" value="Na_H_antiport_1"/>
    <property type="match status" value="1"/>
</dbReference>
<dbReference type="Gene3D" id="1.20.1530.10">
    <property type="entry name" value="Na+/H+ antiporter like domain"/>
    <property type="match status" value="1"/>
</dbReference>
<dbReference type="GO" id="GO:0006885">
    <property type="term" value="P:regulation of pH"/>
    <property type="evidence" value="ECO:0007669"/>
    <property type="project" value="InterPro"/>
</dbReference>
<name>A0A382BN76_9ZZZZ</name>
<dbReference type="PANTHER" id="PTHR30341">
    <property type="entry name" value="SODIUM ION/PROTON ANTIPORTER NHAA-RELATED"/>
    <property type="match status" value="1"/>
</dbReference>
<protein>
    <recommendedName>
        <fullName evidence="8">Na+/H+ antiporter NhaA</fullName>
    </recommendedName>
</protein>
<accession>A0A382BN76</accession>
<evidence type="ECO:0000256" key="6">
    <source>
        <dbReference type="SAM" id="Phobius"/>
    </source>
</evidence>
<proteinExistence type="inferred from homology"/>
<feature type="transmembrane region" description="Helical" evidence="6">
    <location>
        <begin position="30"/>
        <end position="52"/>
    </location>
</feature>
<dbReference type="AlphaFoldDB" id="A0A382BN76"/>
<evidence type="ECO:0000313" key="7">
    <source>
        <dbReference type="EMBL" id="SVB14553.1"/>
    </source>
</evidence>
<feature type="transmembrane region" description="Helical" evidence="6">
    <location>
        <begin position="155"/>
        <end position="172"/>
    </location>
</feature>